<dbReference type="KEGG" id="vg:26643722"/>
<name>F8SJM0_BPPA3</name>
<accession>F8SJM0</accession>
<dbReference type="RefSeq" id="YP_009217273.1">
    <property type="nucleotide sequence ID" value="NC_028999.1"/>
</dbReference>
<sequence>MHGKSNDLFSGIFANFFNIDKPKVDTWVIEVAGQRSTILPGEYHSERNARLACEIINMTPTTELVEIFGHGSCRLNPVKTQTKA</sequence>
<organism evidence="1 2">
    <name type="scientific">Pseudomonas phage PhiPA3</name>
    <name type="common">Pseudomonas aeruginosa phage PhiPA3</name>
    <dbReference type="NCBI Taxonomy" id="998086"/>
    <lineage>
        <taxon>Viruses</taxon>
        <taxon>Duplodnaviria</taxon>
        <taxon>Heunggongvirae</taxon>
        <taxon>Uroviricota</taxon>
        <taxon>Caudoviricetes</taxon>
        <taxon>Chimalliviridae</taxon>
        <taxon>Miltoncavirus</taxon>
        <taxon>Miltoncavirus PhiPA3</taxon>
    </lineage>
</organism>
<evidence type="ECO:0000313" key="1">
    <source>
        <dbReference type="EMBL" id="AEH03617.1"/>
    </source>
</evidence>
<protein>
    <submittedName>
        <fullName evidence="1">Uncharacterized protein 194</fullName>
    </submittedName>
</protein>
<evidence type="ECO:0000313" key="2">
    <source>
        <dbReference type="Proteomes" id="UP000008388"/>
    </source>
</evidence>
<dbReference type="Proteomes" id="UP000008388">
    <property type="component" value="Segment"/>
</dbReference>
<keyword evidence="2" id="KW-1185">Reference proteome</keyword>
<organismHost>
    <name type="scientific">Pseudomonas aeruginosa</name>
    <dbReference type="NCBI Taxonomy" id="287"/>
</organismHost>
<reference evidence="1 2" key="1">
    <citation type="journal article" date="2011" name="Microbiology">
        <title>The Pseudomonas aeruginosa generalized transducing phage phiPA3 is a new member of the phiKZ-like group of 'jumbo' phages, and infects model laboratory strains and clinical isolates from cystic fibrosis patients.</title>
        <authorList>
            <person name="Monson R."/>
            <person name="Foulds I."/>
            <person name="Foweraker J."/>
            <person name="Welch M."/>
            <person name="Salmond G.P."/>
        </authorList>
    </citation>
    <scope>NUCLEOTIDE SEQUENCE [LARGE SCALE GENOMIC DNA]</scope>
</reference>
<dbReference type="EMBL" id="HQ630627">
    <property type="protein sequence ID" value="AEH03617.1"/>
    <property type="molecule type" value="Genomic_DNA"/>
</dbReference>
<dbReference type="GeneID" id="26643722"/>
<proteinExistence type="predicted"/>
<gene>
    <name evidence="1" type="primary">194</name>
</gene>